<dbReference type="EMBL" id="JACHHW010000006">
    <property type="protein sequence ID" value="MBB5188313.1"/>
    <property type="molecule type" value="Genomic_DNA"/>
</dbReference>
<evidence type="ECO:0000313" key="2">
    <source>
        <dbReference type="EMBL" id="MBB5188313.1"/>
    </source>
</evidence>
<proteinExistence type="predicted"/>
<keyword evidence="1" id="KW-0472">Membrane</keyword>
<sequence length="184" mass="21198">MKHDVYIEILRYGRSKIGKPITFQEIKSHLENKGYDFDKFSAEQFFSKLFVDRGLPRGNNPGELREEGEFFLEHEGYFNLLEYEELVEARRSATHATWFAAIAIVISIVSTGASIYFSRMQLENPTQIDETQVRKVMTKIEIKGKTIATEIREIKKVVSELNSQVEILNTHNKLMQPTPSAPID</sequence>
<comment type="caution">
    <text evidence="2">The sequence shown here is derived from an EMBL/GenBank/DDBJ whole genome shotgun (WGS) entry which is preliminary data.</text>
</comment>
<keyword evidence="3" id="KW-1185">Reference proteome</keyword>
<keyword evidence="1" id="KW-1133">Transmembrane helix</keyword>
<protein>
    <submittedName>
        <fullName evidence="2">Uncharacterized protein</fullName>
    </submittedName>
</protein>
<gene>
    <name evidence="2" type="ORF">HNQ57_002592</name>
</gene>
<evidence type="ECO:0000313" key="3">
    <source>
        <dbReference type="Proteomes" id="UP000536640"/>
    </source>
</evidence>
<organism evidence="2 3">
    <name type="scientific">Zhongshania antarctica</name>
    <dbReference type="NCBI Taxonomy" id="641702"/>
    <lineage>
        <taxon>Bacteria</taxon>
        <taxon>Pseudomonadati</taxon>
        <taxon>Pseudomonadota</taxon>
        <taxon>Gammaproteobacteria</taxon>
        <taxon>Cellvibrionales</taxon>
        <taxon>Spongiibacteraceae</taxon>
        <taxon>Zhongshania</taxon>
    </lineage>
</organism>
<reference evidence="2 3" key="1">
    <citation type="submission" date="2020-08" db="EMBL/GenBank/DDBJ databases">
        <title>Genomic Encyclopedia of Type Strains, Phase IV (KMG-IV): sequencing the most valuable type-strain genomes for metagenomic binning, comparative biology and taxonomic classification.</title>
        <authorList>
            <person name="Goeker M."/>
        </authorList>
    </citation>
    <scope>NUCLEOTIDE SEQUENCE [LARGE SCALE GENOMIC DNA]</scope>
    <source>
        <strain evidence="2 3">DSM 25701</strain>
    </source>
</reference>
<dbReference type="RefSeq" id="WP_184463547.1">
    <property type="nucleotide sequence ID" value="NZ_JACHHW010000006.1"/>
</dbReference>
<dbReference type="Proteomes" id="UP000536640">
    <property type="component" value="Unassembled WGS sequence"/>
</dbReference>
<evidence type="ECO:0000256" key="1">
    <source>
        <dbReference type="SAM" id="Phobius"/>
    </source>
</evidence>
<feature type="transmembrane region" description="Helical" evidence="1">
    <location>
        <begin position="96"/>
        <end position="117"/>
    </location>
</feature>
<name>A0A840R758_9GAMM</name>
<accession>A0A840R758</accession>
<dbReference type="AlphaFoldDB" id="A0A840R758"/>
<keyword evidence="1" id="KW-0812">Transmembrane</keyword>